<dbReference type="GO" id="GO:0009834">
    <property type="term" value="P:plant-type secondary cell wall biogenesis"/>
    <property type="evidence" value="ECO:0007669"/>
    <property type="project" value="InterPro"/>
</dbReference>
<dbReference type="EMBL" id="QGKY02000164">
    <property type="protein sequence ID" value="KAF2595456.1"/>
    <property type="molecule type" value="Genomic_DNA"/>
</dbReference>
<proteinExistence type="predicted"/>
<organism evidence="2">
    <name type="scientific">Brassica cretica</name>
    <name type="common">Mustard</name>
    <dbReference type="NCBI Taxonomy" id="69181"/>
    <lineage>
        <taxon>Eukaryota</taxon>
        <taxon>Viridiplantae</taxon>
        <taxon>Streptophyta</taxon>
        <taxon>Embryophyta</taxon>
        <taxon>Tracheophyta</taxon>
        <taxon>Spermatophyta</taxon>
        <taxon>Magnoliopsida</taxon>
        <taxon>eudicotyledons</taxon>
        <taxon>Gunneridae</taxon>
        <taxon>Pentapetalae</taxon>
        <taxon>rosids</taxon>
        <taxon>malvids</taxon>
        <taxon>Brassicales</taxon>
        <taxon>Brassicaceae</taxon>
        <taxon>Brassiceae</taxon>
        <taxon>Brassica</taxon>
    </lineage>
</organism>
<feature type="chain" id="PRO_5035947893" evidence="1">
    <location>
        <begin position="19"/>
        <end position="214"/>
    </location>
</feature>
<feature type="signal peptide" evidence="1">
    <location>
        <begin position="1"/>
        <end position="18"/>
    </location>
</feature>
<gene>
    <name evidence="2" type="ORF">F2Q70_00042251</name>
</gene>
<keyword evidence="1" id="KW-0732">Signal</keyword>
<name>A0A8S9KQ84_BRACR</name>
<evidence type="ECO:0000313" key="2">
    <source>
        <dbReference type="EMBL" id="KAF2595456.1"/>
    </source>
</evidence>
<sequence>MFLVFLAFVICFMIKKKCKKNSNKSEIVRVDEHYKMNEAIVEGPHGPEAVVLSVEDDVHIEDLVKKGEKKWEKTGPCGLGEPQLVVLQHLASLSYPSPSCVVLLDFHWNLGGSSRVSHEYVTSLEHQRGEEFSGSLRSLRSLVSDFNRSRSGSDLILPSPEKMVKRRCLRLCSRRRPVPVRLAGLVFQGLVRASPLRFGVTAVLRLTAQRTYVL</sequence>
<comment type="caution">
    <text evidence="2">The sequence shown here is derived from an EMBL/GenBank/DDBJ whole genome shotgun (WGS) entry which is preliminary data.</text>
</comment>
<evidence type="ECO:0000256" key="1">
    <source>
        <dbReference type="SAM" id="SignalP"/>
    </source>
</evidence>
<dbReference type="PANTHER" id="PTHR35697:SF10">
    <property type="entry name" value="PROTEIN TRACHEARY ELEMENT DIFFERENTIATION-RELATED 6"/>
    <property type="match status" value="1"/>
</dbReference>
<dbReference type="InterPro" id="IPR044950">
    <property type="entry name" value="TED6/7"/>
</dbReference>
<dbReference type="AlphaFoldDB" id="A0A8S9KQ84"/>
<reference evidence="2" key="1">
    <citation type="submission" date="2019-12" db="EMBL/GenBank/DDBJ databases">
        <title>Genome sequencing and annotation of Brassica cretica.</title>
        <authorList>
            <person name="Studholme D.J."/>
            <person name="Sarris P.F."/>
        </authorList>
    </citation>
    <scope>NUCLEOTIDE SEQUENCE</scope>
    <source>
        <strain evidence="2">PFS-102/07</strain>
        <tissue evidence="2">Leaf</tissue>
    </source>
</reference>
<protein>
    <submittedName>
        <fullName evidence="2">Uncharacterized protein</fullName>
    </submittedName>
</protein>
<dbReference type="PANTHER" id="PTHR35697">
    <property type="entry name" value="OS08G0108300 PROTEIN"/>
    <property type="match status" value="1"/>
</dbReference>
<accession>A0A8S9KQ84</accession>